<sequence length="108" mass="12042">SSRSKAPQQPLWKPRSRAQEAAADAKLKQQQQQEAQQQQQQGQQQQQQDDASAAVQATAAVYKAKAQTKVAVRHLHPTVTEEQLLQQVPPELKEALISSWLIPGRTLQ</sequence>
<accession>U6KSS1</accession>
<feature type="compositionally biased region" description="Low complexity" evidence="1">
    <location>
        <begin position="19"/>
        <end position="58"/>
    </location>
</feature>
<gene>
    <name evidence="2" type="ORF">ETH_00039615</name>
</gene>
<feature type="region of interest" description="Disordered" evidence="1">
    <location>
        <begin position="1"/>
        <end position="58"/>
    </location>
</feature>
<evidence type="ECO:0000313" key="2">
    <source>
        <dbReference type="EMBL" id="CDJ41011.1"/>
    </source>
</evidence>
<protein>
    <submittedName>
        <fullName evidence="2">Uncharacterized protein</fullName>
    </submittedName>
</protein>
<dbReference type="VEuPathDB" id="ToxoDB:ETH2_0823000"/>
<dbReference type="Gene3D" id="3.30.70.330">
    <property type="match status" value="1"/>
</dbReference>
<reference evidence="2" key="2">
    <citation type="submission" date="2013-10" db="EMBL/GenBank/DDBJ databases">
        <authorList>
            <person name="Aslett M."/>
        </authorList>
    </citation>
    <scope>NUCLEOTIDE SEQUENCE [LARGE SCALE GENOMIC DNA]</scope>
    <source>
        <strain evidence="2">Houghton</strain>
    </source>
</reference>
<evidence type="ECO:0000256" key="1">
    <source>
        <dbReference type="SAM" id="MobiDB-lite"/>
    </source>
</evidence>
<reference evidence="2" key="1">
    <citation type="submission" date="2013-10" db="EMBL/GenBank/DDBJ databases">
        <title>Genomic analysis of the causative agents of coccidiosis in chickens.</title>
        <authorList>
            <person name="Reid A.J."/>
            <person name="Blake D."/>
            <person name="Billington K."/>
            <person name="Browne H."/>
            <person name="Dunn M."/>
            <person name="Hung S."/>
            <person name="Kawahara F."/>
            <person name="Miranda-Saavedra D."/>
            <person name="Mourier T."/>
            <person name="Nagra H."/>
            <person name="Otto T.D."/>
            <person name="Rawlings N."/>
            <person name="Sanchez A."/>
            <person name="Sanders M."/>
            <person name="Subramaniam C."/>
            <person name="Tay Y."/>
            <person name="Dear P."/>
            <person name="Doerig C."/>
            <person name="Gruber A."/>
            <person name="Parkinson J."/>
            <person name="Shirley M."/>
            <person name="Wan K.L."/>
            <person name="Berriman M."/>
            <person name="Tomley F."/>
            <person name="Pain A."/>
        </authorList>
    </citation>
    <scope>NUCLEOTIDE SEQUENCE [LARGE SCALE GENOMIC DNA]</scope>
    <source>
        <strain evidence="2">Houghton</strain>
    </source>
</reference>
<organism evidence="2 3">
    <name type="scientific">Eimeria tenella</name>
    <name type="common">Coccidian parasite</name>
    <dbReference type="NCBI Taxonomy" id="5802"/>
    <lineage>
        <taxon>Eukaryota</taxon>
        <taxon>Sar</taxon>
        <taxon>Alveolata</taxon>
        <taxon>Apicomplexa</taxon>
        <taxon>Conoidasida</taxon>
        <taxon>Coccidia</taxon>
        <taxon>Eucoccidiorida</taxon>
        <taxon>Eimeriorina</taxon>
        <taxon>Eimeriidae</taxon>
        <taxon>Eimeria</taxon>
    </lineage>
</organism>
<dbReference type="AlphaFoldDB" id="U6KSS1"/>
<evidence type="ECO:0000313" key="3">
    <source>
        <dbReference type="Proteomes" id="UP000030747"/>
    </source>
</evidence>
<dbReference type="VEuPathDB" id="ToxoDB:ETH_00039615"/>
<dbReference type="RefSeq" id="XP_013231761.1">
    <property type="nucleotide sequence ID" value="XM_013376307.1"/>
</dbReference>
<proteinExistence type="predicted"/>
<dbReference type="EMBL" id="HG675416">
    <property type="protein sequence ID" value="CDJ41011.1"/>
    <property type="molecule type" value="Genomic_DNA"/>
</dbReference>
<dbReference type="Proteomes" id="UP000030747">
    <property type="component" value="Unassembled WGS sequence"/>
</dbReference>
<dbReference type="GeneID" id="25256964"/>
<dbReference type="InterPro" id="IPR012677">
    <property type="entry name" value="Nucleotide-bd_a/b_plait_sf"/>
</dbReference>
<name>U6KSS1_EIMTE</name>
<feature type="non-terminal residue" evidence="2">
    <location>
        <position position="1"/>
    </location>
</feature>
<keyword evidence="3" id="KW-1185">Reference proteome</keyword>